<dbReference type="Proteomes" id="UP000193642">
    <property type="component" value="Unassembled WGS sequence"/>
</dbReference>
<name>A0A1Y2CXC8_9FUNG</name>
<organism evidence="3 4">
    <name type="scientific">Rhizoclosmatium globosum</name>
    <dbReference type="NCBI Taxonomy" id="329046"/>
    <lineage>
        <taxon>Eukaryota</taxon>
        <taxon>Fungi</taxon>
        <taxon>Fungi incertae sedis</taxon>
        <taxon>Chytridiomycota</taxon>
        <taxon>Chytridiomycota incertae sedis</taxon>
        <taxon>Chytridiomycetes</taxon>
        <taxon>Chytridiales</taxon>
        <taxon>Chytriomycetaceae</taxon>
        <taxon>Rhizoclosmatium</taxon>
    </lineage>
</organism>
<comment type="caution">
    <text evidence="3">The sequence shown here is derived from an EMBL/GenBank/DDBJ whole genome shotgun (WGS) entry which is preliminary data.</text>
</comment>
<feature type="region of interest" description="Disordered" evidence="1">
    <location>
        <begin position="164"/>
        <end position="236"/>
    </location>
</feature>
<keyword evidence="4" id="KW-1185">Reference proteome</keyword>
<dbReference type="AlphaFoldDB" id="A0A1Y2CXC8"/>
<keyword evidence="2" id="KW-1133">Transmembrane helix</keyword>
<feature type="region of interest" description="Disordered" evidence="1">
    <location>
        <begin position="382"/>
        <end position="449"/>
    </location>
</feature>
<feature type="compositionally biased region" description="Low complexity" evidence="1">
    <location>
        <begin position="473"/>
        <end position="487"/>
    </location>
</feature>
<keyword evidence="2" id="KW-0812">Transmembrane</keyword>
<sequence>MSTTTNRATPESSSSSVESKVQLRLLDNDTASDIDVLGRTSSDSQHLLNLFANAGDSGEATQLWNEVAAVFGESNLGGEWDLWKVSFKCSHGKDAGSLFIARHSLYFVPAEWRDPFDVSIQNVSLARTHSLKQSLGTKRLSIANNAKNLFVSKKESGVSLRVALSDSEDTSAANTAPASLPRNWRASRRSSAEHPPVEPPVSAQASSTASRRMSFFKSQNSPASAPIDDSSHTSHSQIEPFQIPVSSILSVTKTRSSPVHLTANAILIETRNTSDAVFSHTSKHVFYGFASAVKLPSLEKKITSLVEVWREKEGENVVKKKGVPRRPSVGTSALYSLLAGKDGDDYSHITSDLIAVDQLTSEKKVVAGPETIRLQVTKNLSGNGRVADSDAENGLGGGTGEPQTIRSSEKSGVDSQPISNVAPPLPSIGTNSATSKHKKGNSESSPSQDSFQLLPIHHLHPLFHARKKHVTIPSTPNQLNTSTTTTHSRPRRKSRTVTIPHHLHHITRLERACVGPLPSTVTIYGAKFHVDFERLVDVLVVGGVLVVIGVVVVDLLLIANILF</sequence>
<dbReference type="EMBL" id="MCGO01000005">
    <property type="protein sequence ID" value="ORY51681.1"/>
    <property type="molecule type" value="Genomic_DNA"/>
</dbReference>
<evidence type="ECO:0000256" key="1">
    <source>
        <dbReference type="SAM" id="MobiDB-lite"/>
    </source>
</evidence>
<feature type="transmembrane region" description="Helical" evidence="2">
    <location>
        <begin position="538"/>
        <end position="562"/>
    </location>
</feature>
<reference evidence="3 4" key="1">
    <citation type="submission" date="2016-07" db="EMBL/GenBank/DDBJ databases">
        <title>Pervasive Adenine N6-methylation of Active Genes in Fungi.</title>
        <authorList>
            <consortium name="DOE Joint Genome Institute"/>
            <person name="Mondo S.J."/>
            <person name="Dannebaum R.O."/>
            <person name="Kuo R.C."/>
            <person name="Labutti K."/>
            <person name="Haridas S."/>
            <person name="Kuo A."/>
            <person name="Salamov A."/>
            <person name="Ahrendt S.R."/>
            <person name="Lipzen A."/>
            <person name="Sullivan W."/>
            <person name="Andreopoulos W.B."/>
            <person name="Clum A."/>
            <person name="Lindquist E."/>
            <person name="Daum C."/>
            <person name="Ramamoorthy G.K."/>
            <person name="Gryganskyi A."/>
            <person name="Culley D."/>
            <person name="Magnuson J.K."/>
            <person name="James T.Y."/>
            <person name="O'Malley M.A."/>
            <person name="Stajich J.E."/>
            <person name="Spatafora J.W."/>
            <person name="Visel A."/>
            <person name="Grigoriev I.V."/>
        </authorList>
    </citation>
    <scope>NUCLEOTIDE SEQUENCE [LARGE SCALE GENOMIC DNA]</scope>
    <source>
        <strain evidence="3 4">JEL800</strain>
    </source>
</reference>
<protein>
    <submittedName>
        <fullName evidence="3">Uncharacterized protein</fullName>
    </submittedName>
</protein>
<gene>
    <name evidence="3" type="ORF">BCR33DRAFT_712689</name>
</gene>
<dbReference type="OrthoDB" id="2136726at2759"/>
<proteinExistence type="predicted"/>
<feature type="region of interest" description="Disordered" evidence="1">
    <location>
        <begin position="470"/>
        <end position="494"/>
    </location>
</feature>
<evidence type="ECO:0000313" key="4">
    <source>
        <dbReference type="Proteomes" id="UP000193642"/>
    </source>
</evidence>
<evidence type="ECO:0000313" key="3">
    <source>
        <dbReference type="EMBL" id="ORY51681.1"/>
    </source>
</evidence>
<accession>A0A1Y2CXC8</accession>
<keyword evidence="2" id="KW-0472">Membrane</keyword>
<feature type="compositionally biased region" description="Polar residues" evidence="1">
    <location>
        <begin position="203"/>
        <end position="223"/>
    </location>
</feature>
<evidence type="ECO:0000256" key="2">
    <source>
        <dbReference type="SAM" id="Phobius"/>
    </source>
</evidence>